<evidence type="ECO:0000313" key="2">
    <source>
        <dbReference type="Proteomes" id="UP000054279"/>
    </source>
</evidence>
<evidence type="ECO:0000313" key="1">
    <source>
        <dbReference type="EMBL" id="KIJ29589.1"/>
    </source>
</evidence>
<dbReference type="Proteomes" id="UP000054279">
    <property type="component" value="Unassembled WGS sequence"/>
</dbReference>
<gene>
    <name evidence="1" type="ORF">M422DRAFT_268932</name>
</gene>
<organism evidence="1 2">
    <name type="scientific">Sphaerobolus stellatus (strain SS14)</name>
    <dbReference type="NCBI Taxonomy" id="990650"/>
    <lineage>
        <taxon>Eukaryota</taxon>
        <taxon>Fungi</taxon>
        <taxon>Dikarya</taxon>
        <taxon>Basidiomycota</taxon>
        <taxon>Agaricomycotina</taxon>
        <taxon>Agaricomycetes</taxon>
        <taxon>Phallomycetidae</taxon>
        <taxon>Geastrales</taxon>
        <taxon>Sphaerobolaceae</taxon>
        <taxon>Sphaerobolus</taxon>
    </lineage>
</organism>
<dbReference type="HOGENOM" id="CLU_1723498_0_0_1"/>
<protein>
    <submittedName>
        <fullName evidence="1">Uncharacterized protein</fullName>
    </submittedName>
</protein>
<sequence>MSEGPAPMPVDETPTCDPVLDRLFNVEGDLQVQAQRIAAVQGSISNIEKLLGKLYEAQGLEKPASISSVGGSVSRVRPAALPDFNGSCDKGQAFLNGCLFYFYAVSQQFPDKQARINWALTYFKSGRAATYANRILRTLPRCRFAGAVTVRG</sequence>
<reference evidence="1 2" key="1">
    <citation type="submission" date="2014-06" db="EMBL/GenBank/DDBJ databases">
        <title>Evolutionary Origins and Diversification of the Mycorrhizal Mutualists.</title>
        <authorList>
            <consortium name="DOE Joint Genome Institute"/>
            <consortium name="Mycorrhizal Genomics Consortium"/>
            <person name="Kohler A."/>
            <person name="Kuo A."/>
            <person name="Nagy L.G."/>
            <person name="Floudas D."/>
            <person name="Copeland A."/>
            <person name="Barry K.W."/>
            <person name="Cichocki N."/>
            <person name="Veneault-Fourrey C."/>
            <person name="LaButti K."/>
            <person name="Lindquist E.A."/>
            <person name="Lipzen A."/>
            <person name="Lundell T."/>
            <person name="Morin E."/>
            <person name="Murat C."/>
            <person name="Riley R."/>
            <person name="Ohm R."/>
            <person name="Sun H."/>
            <person name="Tunlid A."/>
            <person name="Henrissat B."/>
            <person name="Grigoriev I.V."/>
            <person name="Hibbett D.S."/>
            <person name="Martin F."/>
        </authorList>
    </citation>
    <scope>NUCLEOTIDE SEQUENCE [LARGE SCALE GENOMIC DNA]</scope>
    <source>
        <strain evidence="1 2">SS14</strain>
    </source>
</reference>
<keyword evidence="2" id="KW-1185">Reference proteome</keyword>
<proteinExistence type="predicted"/>
<dbReference type="AlphaFoldDB" id="A0A0C9U5M1"/>
<accession>A0A0C9U5M1</accession>
<name>A0A0C9U5M1_SPHS4</name>
<dbReference type="EMBL" id="KN837279">
    <property type="protein sequence ID" value="KIJ29589.1"/>
    <property type="molecule type" value="Genomic_DNA"/>
</dbReference>